<organism evidence="1 2">
    <name type="scientific">Characodon lateralis</name>
    <dbReference type="NCBI Taxonomy" id="208331"/>
    <lineage>
        <taxon>Eukaryota</taxon>
        <taxon>Metazoa</taxon>
        <taxon>Chordata</taxon>
        <taxon>Craniata</taxon>
        <taxon>Vertebrata</taxon>
        <taxon>Euteleostomi</taxon>
        <taxon>Actinopterygii</taxon>
        <taxon>Neopterygii</taxon>
        <taxon>Teleostei</taxon>
        <taxon>Neoteleostei</taxon>
        <taxon>Acanthomorphata</taxon>
        <taxon>Ovalentaria</taxon>
        <taxon>Atherinomorphae</taxon>
        <taxon>Cyprinodontiformes</taxon>
        <taxon>Goodeidae</taxon>
        <taxon>Characodon</taxon>
    </lineage>
</organism>
<dbReference type="Proteomes" id="UP001352852">
    <property type="component" value="Unassembled WGS sequence"/>
</dbReference>
<protein>
    <submittedName>
        <fullName evidence="1">Uncharacterized protein</fullName>
    </submittedName>
</protein>
<reference evidence="1 2" key="1">
    <citation type="submission" date="2021-06" db="EMBL/GenBank/DDBJ databases">
        <authorList>
            <person name="Palmer J.M."/>
        </authorList>
    </citation>
    <scope>NUCLEOTIDE SEQUENCE [LARGE SCALE GENOMIC DNA]</scope>
    <source>
        <strain evidence="1 2">CL_MEX2019</strain>
        <tissue evidence="1">Muscle</tissue>
    </source>
</reference>
<evidence type="ECO:0000313" key="2">
    <source>
        <dbReference type="Proteomes" id="UP001352852"/>
    </source>
</evidence>
<proteinExistence type="predicted"/>
<sequence length="103" mass="11870">MTLEVFLPTLTDWDLSVRKSSSQLHRGLLTPRGASLLTKFYWTIVLNADLKSRNIRTWVLFFSSCSRFRSYTWPDSVSTCNTVLERGIIQASAGNNLMLTFYR</sequence>
<gene>
    <name evidence="1" type="ORF">CHARACLAT_032691</name>
</gene>
<dbReference type="EMBL" id="JAHUTJ010022426">
    <property type="protein sequence ID" value="MED6272666.1"/>
    <property type="molecule type" value="Genomic_DNA"/>
</dbReference>
<comment type="caution">
    <text evidence="1">The sequence shown here is derived from an EMBL/GenBank/DDBJ whole genome shotgun (WGS) entry which is preliminary data.</text>
</comment>
<name>A0ABU7DCM0_9TELE</name>
<keyword evidence="2" id="KW-1185">Reference proteome</keyword>
<evidence type="ECO:0000313" key="1">
    <source>
        <dbReference type="EMBL" id="MED6272666.1"/>
    </source>
</evidence>
<accession>A0ABU7DCM0</accession>